<dbReference type="Gene3D" id="3.40.50.720">
    <property type="entry name" value="NAD(P)-binding Rossmann-like Domain"/>
    <property type="match status" value="1"/>
</dbReference>
<dbReference type="SUPFAM" id="SSF47384">
    <property type="entry name" value="Homodimeric domain of signal transducing histidine kinase"/>
    <property type="match status" value="1"/>
</dbReference>
<dbReference type="Pfam" id="PF01408">
    <property type="entry name" value="GFO_IDH_MocA"/>
    <property type="match status" value="1"/>
</dbReference>
<dbReference type="Gene3D" id="3.30.565.10">
    <property type="entry name" value="Histidine kinase-like ATPase, C-terminal domain"/>
    <property type="match status" value="1"/>
</dbReference>
<dbReference type="InterPro" id="IPR005467">
    <property type="entry name" value="His_kinase_dom"/>
</dbReference>
<evidence type="ECO:0000313" key="5">
    <source>
        <dbReference type="EMBL" id="MDT7042215.1"/>
    </source>
</evidence>
<dbReference type="SMART" id="SM00387">
    <property type="entry name" value="HATPase_c"/>
    <property type="match status" value="1"/>
</dbReference>
<accession>A0ABU3K778</accession>
<name>A0ABU3K778_9BACT</name>
<dbReference type="SUPFAM" id="SSF51735">
    <property type="entry name" value="NAD(P)-binding Rossmann-fold domains"/>
    <property type="match status" value="1"/>
</dbReference>
<keyword evidence="5" id="KW-0547">Nucleotide-binding</keyword>
<evidence type="ECO:0000313" key="6">
    <source>
        <dbReference type="Proteomes" id="UP001250932"/>
    </source>
</evidence>
<dbReference type="InterPro" id="IPR036890">
    <property type="entry name" value="HATPase_C_sf"/>
</dbReference>
<dbReference type="Gene3D" id="1.10.287.130">
    <property type="match status" value="1"/>
</dbReference>
<dbReference type="GO" id="GO:0005524">
    <property type="term" value="F:ATP binding"/>
    <property type="evidence" value="ECO:0007669"/>
    <property type="project" value="UniProtKB-KW"/>
</dbReference>
<protein>
    <recommendedName>
        <fullName evidence="2">histidine kinase</fullName>
        <ecNumber evidence="2">2.7.13.3</ecNumber>
    </recommendedName>
</protein>
<dbReference type="CDD" id="cd00082">
    <property type="entry name" value="HisKA"/>
    <property type="match status" value="1"/>
</dbReference>
<dbReference type="PANTHER" id="PTHR43065">
    <property type="entry name" value="SENSOR HISTIDINE KINASE"/>
    <property type="match status" value="1"/>
</dbReference>
<dbReference type="PRINTS" id="PR00344">
    <property type="entry name" value="BCTRLSENSOR"/>
</dbReference>
<sequence length="345" mass="37460">MIDQSIIRVLVLGGGQGGTALLELFFQLPHIQIVGIVDTNPHAPGLLKAKQLHIPVFSNYMQLNNQKDVDLIVDVTGDPEVSKFLRQQRNPTTEILDGATAKLFWEILGHEKQMEGCLLQTEKLASIGTFVSSIAHDVNNPLYMILGHGQNIAEDTEEQSTKESAQCIVAATKRITKICRGLTLYSRAPSPEKMEMVHVNSQLDEAWNIASFAANHQDVIIEKHYDCSAAIQANQDDILQVLVNLIVNALHAMEGVGVLTLASVCQNGSVTLHIADTGSGIPENHLPNLFLPFFTTKPKGMGTGLGLYSAKSITEKYGGQICVESEVGKGTAFSLQFPAIEHAPT</sequence>
<dbReference type="InterPro" id="IPR004358">
    <property type="entry name" value="Sig_transdc_His_kin-like_C"/>
</dbReference>
<evidence type="ECO:0000256" key="2">
    <source>
        <dbReference type="ARBA" id="ARBA00012438"/>
    </source>
</evidence>
<evidence type="ECO:0000256" key="1">
    <source>
        <dbReference type="ARBA" id="ARBA00000085"/>
    </source>
</evidence>
<keyword evidence="6" id="KW-1185">Reference proteome</keyword>
<dbReference type="PANTHER" id="PTHR43065:SF22">
    <property type="entry name" value="HISTIDINE KINASE"/>
    <property type="match status" value="1"/>
</dbReference>
<evidence type="ECO:0000259" key="4">
    <source>
        <dbReference type="PROSITE" id="PS50109"/>
    </source>
</evidence>
<dbReference type="InterPro" id="IPR036097">
    <property type="entry name" value="HisK_dim/P_sf"/>
</dbReference>
<dbReference type="SUPFAM" id="SSF55874">
    <property type="entry name" value="ATPase domain of HSP90 chaperone/DNA topoisomerase II/histidine kinase"/>
    <property type="match status" value="1"/>
</dbReference>
<dbReference type="Pfam" id="PF00512">
    <property type="entry name" value="HisKA"/>
    <property type="match status" value="1"/>
</dbReference>
<dbReference type="EMBL" id="JAQOUE010000001">
    <property type="protein sequence ID" value="MDT7042215.1"/>
    <property type="molecule type" value="Genomic_DNA"/>
</dbReference>
<dbReference type="PROSITE" id="PS50109">
    <property type="entry name" value="HIS_KIN"/>
    <property type="match status" value="1"/>
</dbReference>
<dbReference type="InterPro" id="IPR000683">
    <property type="entry name" value="Gfo/Idh/MocA-like_OxRdtase_N"/>
</dbReference>
<feature type="domain" description="Histidine kinase" evidence="4">
    <location>
        <begin position="133"/>
        <end position="341"/>
    </location>
</feature>
<proteinExistence type="predicted"/>
<dbReference type="SMART" id="SM00388">
    <property type="entry name" value="HisKA"/>
    <property type="match status" value="1"/>
</dbReference>
<comment type="catalytic activity">
    <reaction evidence="1">
        <text>ATP + protein L-histidine = ADP + protein N-phospho-L-histidine.</text>
        <dbReference type="EC" id="2.7.13.3"/>
    </reaction>
</comment>
<comment type="caution">
    <text evidence="5">The sequence shown here is derived from an EMBL/GenBank/DDBJ whole genome shotgun (WGS) entry which is preliminary data.</text>
</comment>
<dbReference type="InterPro" id="IPR036291">
    <property type="entry name" value="NAD(P)-bd_dom_sf"/>
</dbReference>
<reference evidence="5 6" key="1">
    <citation type="journal article" date="2023" name="ISME J.">
        <title>Cultivation and genomic characterization of novel and ubiquitous marine nitrite-oxidizing bacteria from the Nitrospirales.</title>
        <authorList>
            <person name="Mueller A.J."/>
            <person name="Daebeler A."/>
            <person name="Herbold C.W."/>
            <person name="Kirkegaard R.H."/>
            <person name="Daims H."/>
        </authorList>
    </citation>
    <scope>NUCLEOTIDE SEQUENCE [LARGE SCALE GENOMIC DNA]</scope>
    <source>
        <strain evidence="5 6">EB</strain>
    </source>
</reference>
<dbReference type="RefSeq" id="WP_313832591.1">
    <property type="nucleotide sequence ID" value="NZ_JAQOUE010000001.1"/>
</dbReference>
<gene>
    <name evidence="5" type="ORF">PPG34_07605</name>
</gene>
<dbReference type="InterPro" id="IPR003594">
    <property type="entry name" value="HATPase_dom"/>
</dbReference>
<evidence type="ECO:0000256" key="3">
    <source>
        <dbReference type="ARBA" id="ARBA00022553"/>
    </source>
</evidence>
<keyword evidence="5" id="KW-0067">ATP-binding</keyword>
<keyword evidence="3" id="KW-0597">Phosphoprotein</keyword>
<dbReference type="Proteomes" id="UP001250932">
    <property type="component" value="Unassembled WGS sequence"/>
</dbReference>
<dbReference type="Pfam" id="PF02518">
    <property type="entry name" value="HATPase_c"/>
    <property type="match status" value="1"/>
</dbReference>
<dbReference type="EC" id="2.7.13.3" evidence="2"/>
<organism evidence="5 6">
    <name type="scientific">Candidatus Nitronereus thalassa</name>
    <dbReference type="NCBI Taxonomy" id="3020898"/>
    <lineage>
        <taxon>Bacteria</taxon>
        <taxon>Pseudomonadati</taxon>
        <taxon>Nitrospirota</taxon>
        <taxon>Nitrospiria</taxon>
        <taxon>Nitrospirales</taxon>
        <taxon>Nitrospiraceae</taxon>
        <taxon>Candidatus Nitronereus</taxon>
    </lineage>
</organism>
<dbReference type="InterPro" id="IPR003661">
    <property type="entry name" value="HisK_dim/P_dom"/>
</dbReference>